<evidence type="ECO:0000313" key="2">
    <source>
        <dbReference type="EMBL" id="SVD40776.1"/>
    </source>
</evidence>
<dbReference type="GO" id="GO:0000271">
    <property type="term" value="P:polysaccharide biosynthetic process"/>
    <property type="evidence" value="ECO:0007669"/>
    <property type="project" value="InterPro"/>
</dbReference>
<dbReference type="SMART" id="SM00984">
    <property type="entry name" value="UDPG_MGDP_dh_C"/>
    <property type="match status" value="1"/>
</dbReference>
<dbReference type="InterPro" id="IPR028359">
    <property type="entry name" value="UDP_ManNAc/GlcNAc_DH"/>
</dbReference>
<dbReference type="InterPro" id="IPR008927">
    <property type="entry name" value="6-PGluconate_DH-like_C_sf"/>
</dbReference>
<dbReference type="PANTHER" id="PTHR43750">
    <property type="entry name" value="UDP-GLUCOSE 6-DEHYDROGENASE TUAD"/>
    <property type="match status" value="1"/>
</dbReference>
<feature type="domain" description="UDP-glucose/GDP-mannose dehydrogenase C-terminal" evidence="1">
    <location>
        <begin position="211"/>
        <end position="288"/>
    </location>
</feature>
<evidence type="ECO:0000259" key="1">
    <source>
        <dbReference type="SMART" id="SM00984"/>
    </source>
</evidence>
<dbReference type="GO" id="GO:0016628">
    <property type="term" value="F:oxidoreductase activity, acting on the CH-CH group of donors, NAD or NADP as acceptor"/>
    <property type="evidence" value="ECO:0007669"/>
    <property type="project" value="InterPro"/>
</dbReference>
<dbReference type="InterPro" id="IPR036220">
    <property type="entry name" value="UDP-Glc/GDP-Man_DH_C_sf"/>
</dbReference>
<organism evidence="2">
    <name type="scientific">marine metagenome</name>
    <dbReference type="NCBI Taxonomy" id="408172"/>
    <lineage>
        <taxon>unclassified sequences</taxon>
        <taxon>metagenomes</taxon>
        <taxon>ecological metagenomes</taxon>
    </lineage>
</organism>
<dbReference type="Pfam" id="PF03720">
    <property type="entry name" value="UDPG_MGDP_dh_C"/>
    <property type="match status" value="1"/>
</dbReference>
<feature type="non-terminal residue" evidence="2">
    <location>
        <position position="1"/>
    </location>
</feature>
<dbReference type="EMBL" id="UINC01148727">
    <property type="protein sequence ID" value="SVD40776.1"/>
    <property type="molecule type" value="Genomic_DNA"/>
</dbReference>
<dbReference type="PIRSF" id="PIRSF000124">
    <property type="entry name" value="UDPglc_GDPman_dh"/>
    <property type="match status" value="1"/>
</dbReference>
<feature type="non-terminal residue" evidence="2">
    <location>
        <position position="288"/>
    </location>
</feature>
<dbReference type="GO" id="GO:0016616">
    <property type="term" value="F:oxidoreductase activity, acting on the CH-OH group of donors, NAD or NADP as acceptor"/>
    <property type="evidence" value="ECO:0007669"/>
    <property type="project" value="InterPro"/>
</dbReference>
<protein>
    <recommendedName>
        <fullName evidence="1">UDP-glucose/GDP-mannose dehydrogenase C-terminal domain-containing protein</fullName>
    </recommendedName>
</protein>
<gene>
    <name evidence="2" type="ORF">METZ01_LOCUS393630</name>
</gene>
<name>A0A382V2J2_9ZZZZ</name>
<dbReference type="InterPro" id="IPR014027">
    <property type="entry name" value="UDP-Glc/GDP-Man_DH_C"/>
</dbReference>
<dbReference type="PIRSF" id="PIRSF500136">
    <property type="entry name" value="UDP_ManNAc_DH"/>
    <property type="match status" value="1"/>
</dbReference>
<dbReference type="Pfam" id="PF00984">
    <property type="entry name" value="UDPG_MGDP_dh"/>
    <property type="match status" value="1"/>
</dbReference>
<dbReference type="Gene3D" id="3.40.50.720">
    <property type="entry name" value="NAD(P)-binding Rossmann-like Domain"/>
    <property type="match status" value="2"/>
</dbReference>
<proteinExistence type="predicted"/>
<dbReference type="AlphaFoldDB" id="A0A382V2J2"/>
<dbReference type="GO" id="GO:0051287">
    <property type="term" value="F:NAD binding"/>
    <property type="evidence" value="ECO:0007669"/>
    <property type="project" value="InterPro"/>
</dbReference>
<dbReference type="SUPFAM" id="SSF52413">
    <property type="entry name" value="UDP-glucose/GDP-mannose dehydrogenase C-terminal domain"/>
    <property type="match status" value="1"/>
</dbReference>
<dbReference type="SUPFAM" id="SSF48179">
    <property type="entry name" value="6-phosphogluconate dehydrogenase C-terminal domain-like"/>
    <property type="match status" value="1"/>
</dbReference>
<sequence>PIHHMLSIATVAMRADALLVILCQVPPGFTRQVEWPAEQLYYQVETLVFGSAVERAMYPERYILGCADPSQIINEKLYNYLKGFDCPILPMRYESAELAKISINMCLVATISAVNTLAEICENIGADWSEIVPALQLDKRIGKHSYLNPGLGISGGNLERDLNTVITMSKKNDTDAEIVTSWIKNSNYRKNWPHKVLYKNVLKENPDAIIGVLGLTYKENTHSIKNSPALLLIKKLEKCKVTAFDPAVNAKVAGENIISASKAMDVAKNADAVLIMTAWPEFKALSSR</sequence>
<reference evidence="2" key="1">
    <citation type="submission" date="2018-05" db="EMBL/GenBank/DDBJ databases">
        <authorList>
            <person name="Lanie J.A."/>
            <person name="Ng W.-L."/>
            <person name="Kazmierczak K.M."/>
            <person name="Andrzejewski T.M."/>
            <person name="Davidsen T.M."/>
            <person name="Wayne K.J."/>
            <person name="Tettelin H."/>
            <person name="Glass J.I."/>
            <person name="Rusch D."/>
            <person name="Podicherti R."/>
            <person name="Tsui H.-C.T."/>
            <person name="Winkler M.E."/>
        </authorList>
    </citation>
    <scope>NUCLEOTIDE SEQUENCE</scope>
</reference>
<dbReference type="InterPro" id="IPR017476">
    <property type="entry name" value="UDP-Glc/GDP-Man"/>
</dbReference>
<dbReference type="InterPro" id="IPR014026">
    <property type="entry name" value="UDP-Glc/GDP-Man_DH_dimer"/>
</dbReference>
<accession>A0A382V2J2</accession>
<dbReference type="PANTHER" id="PTHR43750:SF3">
    <property type="entry name" value="UDP-GLUCOSE 6-DEHYDROGENASE TUAD"/>
    <property type="match status" value="1"/>
</dbReference>